<dbReference type="OrthoDB" id="544608at2759"/>
<dbReference type="Proteomes" id="UP000198372">
    <property type="component" value="Unassembled WGS sequence"/>
</dbReference>
<reference evidence="2" key="1">
    <citation type="submission" date="2016-09" db="EMBL/GenBank/DDBJ databases">
        <authorList>
            <person name="Jeantristanb JTB J.-T."/>
            <person name="Ricardo R."/>
        </authorList>
    </citation>
    <scope>NUCLEOTIDE SEQUENCE [LARGE SCALE GENOMIC DNA]</scope>
</reference>
<dbReference type="SUPFAM" id="SSF52266">
    <property type="entry name" value="SGNH hydrolase"/>
    <property type="match status" value="1"/>
</dbReference>
<dbReference type="PANTHER" id="PTHR34407:SF1">
    <property type="entry name" value="SGNH HYDROLASE-TYPE ESTERASE DOMAIN-CONTAINING PROTEIN"/>
    <property type="match status" value="1"/>
</dbReference>
<dbReference type="AlphaFoldDB" id="A0A238FK35"/>
<gene>
    <name evidence="1" type="ORF">BQ2448_7084</name>
</gene>
<organism evidence="1 2">
    <name type="scientific">Microbotryum intermedium</name>
    <dbReference type="NCBI Taxonomy" id="269621"/>
    <lineage>
        <taxon>Eukaryota</taxon>
        <taxon>Fungi</taxon>
        <taxon>Dikarya</taxon>
        <taxon>Basidiomycota</taxon>
        <taxon>Pucciniomycotina</taxon>
        <taxon>Microbotryomycetes</taxon>
        <taxon>Microbotryales</taxon>
        <taxon>Microbotryaceae</taxon>
        <taxon>Microbotryum</taxon>
    </lineage>
</organism>
<keyword evidence="2" id="KW-1185">Reference proteome</keyword>
<evidence type="ECO:0000313" key="2">
    <source>
        <dbReference type="Proteomes" id="UP000198372"/>
    </source>
</evidence>
<evidence type="ECO:0000313" key="1">
    <source>
        <dbReference type="EMBL" id="SCV73159.1"/>
    </source>
</evidence>
<dbReference type="PANTHER" id="PTHR34407">
    <property type="entry name" value="EXPRESSED PROTEIN"/>
    <property type="match status" value="1"/>
</dbReference>
<sequence>MTTNAFLTSPSRGPSRVVRATQSCELCIVDRHNPLCEYGIDNIRQSRHFMGSGHRVRRFMEKALRGENVTIGVMGASDTAGHGLKNGLSWHERMTEQLQAHFPNLKVHVGAEAGMNSKLFAYCFDSVVPRDLDMYMVELDINNDAVSGTFVADDHLYRGLLGLPQEPAVIRVSVFALGFTELLRGFGSNIGTSAFFDIPVIGIRNWILPHIIKNPDQAELFFSKDWAGTTDLRHIGEESHRALGDMIALYLEEQKCEAERRQYSADKVADPVLPTCQFVASETAPLVAFGNEWSEKWRKEEWNGKRAWTSSEVGAIISFEFIGARVGIFVWATNGAGNTVKPGQARCWVDDTVERGVIVDAYKSGKAAGSSWNTVADPIDFGEHMLTCEILSSSSTGGHDFRILGVANN</sequence>
<dbReference type="EMBL" id="FMSP01000017">
    <property type="protein sequence ID" value="SCV73159.1"/>
    <property type="molecule type" value="Genomic_DNA"/>
</dbReference>
<accession>A0A238FK35</accession>
<name>A0A238FK35_9BASI</name>
<protein>
    <submittedName>
        <fullName evidence="1">BQ2448_7084 protein</fullName>
    </submittedName>
</protein>
<proteinExistence type="predicted"/>